<dbReference type="SUPFAM" id="SSF52540">
    <property type="entry name" value="P-loop containing nucleoside triphosphate hydrolases"/>
    <property type="match status" value="1"/>
</dbReference>
<dbReference type="Pfam" id="PF00005">
    <property type="entry name" value="ABC_tran"/>
    <property type="match status" value="1"/>
</dbReference>
<evidence type="ECO:0000256" key="3">
    <source>
        <dbReference type="ARBA" id="ARBA00022840"/>
    </source>
</evidence>
<sequence length="262" mass="28640">MGEMVKFSEVTVRYGNNVALERVSFEAEGPSLVVVVGPNGSGKTTLLKASLGLVKAEGEIKVLGMDVRENLKEIRRSVGYVPQMERIDPSFPILVKDIVMMGRTARRGAGKPFSDHDVEISKRALESVGLIDKWDEPFSHLSGGQQQRVLIARALASEPRLLLLDEPLTGVDKASQEEIIELLKNAVRSGIGVVMVTHDINPVIEITDYVLLLNRKVIAFGKPTAVIEREKLIETFGGRVEVVRMGPVCYVIGSDAHVGRSS</sequence>
<dbReference type="InterPro" id="IPR017871">
    <property type="entry name" value="ABC_transporter-like_CS"/>
</dbReference>
<protein>
    <submittedName>
        <fullName evidence="5">Metal ABC transporter ATP-binding protein</fullName>
    </submittedName>
</protein>
<keyword evidence="1" id="KW-0813">Transport</keyword>
<dbReference type="Proteomes" id="UP000277582">
    <property type="component" value="Unassembled WGS sequence"/>
</dbReference>
<keyword evidence="3 5" id="KW-0067">ATP-binding</keyword>
<keyword evidence="6" id="KW-1185">Reference proteome</keyword>
<dbReference type="EMBL" id="RCOS01000005">
    <property type="protein sequence ID" value="RSN79048.1"/>
    <property type="molecule type" value="Genomic_DNA"/>
</dbReference>
<dbReference type="OrthoDB" id="10909at2157"/>
<feature type="domain" description="ABC transporter" evidence="4">
    <location>
        <begin position="5"/>
        <end position="240"/>
    </location>
</feature>
<evidence type="ECO:0000313" key="6">
    <source>
        <dbReference type="Proteomes" id="UP000277582"/>
    </source>
</evidence>
<keyword evidence="2" id="KW-0547">Nucleotide-binding</keyword>
<dbReference type="GO" id="GO:0016887">
    <property type="term" value="F:ATP hydrolysis activity"/>
    <property type="evidence" value="ECO:0007669"/>
    <property type="project" value="InterPro"/>
</dbReference>
<dbReference type="PROSITE" id="PS50893">
    <property type="entry name" value="ABC_TRANSPORTER_2"/>
    <property type="match status" value="1"/>
</dbReference>
<accession>A0A3R9XA61</accession>
<evidence type="ECO:0000313" key="5">
    <source>
        <dbReference type="EMBL" id="RSN79048.1"/>
    </source>
</evidence>
<dbReference type="InterPro" id="IPR003593">
    <property type="entry name" value="AAA+_ATPase"/>
</dbReference>
<dbReference type="InterPro" id="IPR050153">
    <property type="entry name" value="Metal_Ion_Import_ABC"/>
</dbReference>
<dbReference type="InterPro" id="IPR027417">
    <property type="entry name" value="P-loop_NTPase"/>
</dbReference>
<dbReference type="CDD" id="cd03235">
    <property type="entry name" value="ABC_Metallic_Cations"/>
    <property type="match status" value="1"/>
</dbReference>
<organism evidence="5 6">
    <name type="scientific">Candidatus Methanodesulfokora washburnensis</name>
    <dbReference type="NCBI Taxonomy" id="2478471"/>
    <lineage>
        <taxon>Archaea</taxon>
        <taxon>Thermoproteota</taxon>
        <taxon>Candidatus Korarchaeia</taxon>
        <taxon>Candidatus Korarchaeia incertae sedis</taxon>
        <taxon>Candidatus Methanodesulfokora</taxon>
    </lineage>
</organism>
<dbReference type="Gene3D" id="3.40.50.300">
    <property type="entry name" value="P-loop containing nucleotide triphosphate hydrolases"/>
    <property type="match status" value="1"/>
</dbReference>
<dbReference type="PANTHER" id="PTHR42734">
    <property type="entry name" value="METAL TRANSPORT SYSTEM ATP-BINDING PROTEIN TM_0124-RELATED"/>
    <property type="match status" value="1"/>
</dbReference>
<dbReference type="PROSITE" id="PS00211">
    <property type="entry name" value="ABC_TRANSPORTER_1"/>
    <property type="match status" value="1"/>
</dbReference>
<proteinExistence type="predicted"/>
<gene>
    <name evidence="5" type="ORF">D6D85_00230</name>
</gene>
<evidence type="ECO:0000256" key="2">
    <source>
        <dbReference type="ARBA" id="ARBA00022741"/>
    </source>
</evidence>
<reference evidence="5 6" key="1">
    <citation type="submission" date="2018-10" db="EMBL/GenBank/DDBJ databases">
        <title>Co-occurring genomic capacity for anaerobic methane metabolism and dissimilatory sulfite reduction discovered in the Korarchaeota.</title>
        <authorList>
            <person name="Mckay L.J."/>
            <person name="Dlakic M."/>
            <person name="Fields M.W."/>
            <person name="Delmont T.O."/>
            <person name="Eren A.M."/>
            <person name="Jay Z.J."/>
            <person name="Klingelsmith K.B."/>
            <person name="Rusch D.B."/>
            <person name="Inskeep W.P."/>
        </authorList>
    </citation>
    <scope>NUCLEOTIDE SEQUENCE [LARGE SCALE GENOMIC DNA]</scope>
    <source>
        <strain evidence="5 6">MDKW</strain>
    </source>
</reference>
<dbReference type="InterPro" id="IPR003439">
    <property type="entry name" value="ABC_transporter-like_ATP-bd"/>
</dbReference>
<dbReference type="FunFam" id="3.40.50.300:FF:000134">
    <property type="entry name" value="Iron-enterobactin ABC transporter ATP-binding protein"/>
    <property type="match status" value="1"/>
</dbReference>
<name>A0A3R9XA61_9CREN</name>
<comment type="caution">
    <text evidence="5">The sequence shown here is derived from an EMBL/GenBank/DDBJ whole genome shotgun (WGS) entry which is preliminary data.</text>
</comment>
<dbReference type="RefSeq" id="WP_125670028.1">
    <property type="nucleotide sequence ID" value="NZ_RCOS01000005.1"/>
</dbReference>
<evidence type="ECO:0000256" key="1">
    <source>
        <dbReference type="ARBA" id="ARBA00022448"/>
    </source>
</evidence>
<evidence type="ECO:0000259" key="4">
    <source>
        <dbReference type="PROSITE" id="PS50893"/>
    </source>
</evidence>
<dbReference type="SMART" id="SM00382">
    <property type="entry name" value="AAA"/>
    <property type="match status" value="1"/>
</dbReference>
<dbReference type="GO" id="GO:0005524">
    <property type="term" value="F:ATP binding"/>
    <property type="evidence" value="ECO:0007669"/>
    <property type="project" value="UniProtKB-KW"/>
</dbReference>
<dbReference type="AlphaFoldDB" id="A0A3R9XA61"/>